<dbReference type="Pfam" id="PF01590">
    <property type="entry name" value="GAF"/>
    <property type="match status" value="1"/>
</dbReference>
<evidence type="ECO:0000313" key="3">
    <source>
        <dbReference type="Proteomes" id="UP000501452"/>
    </source>
</evidence>
<reference evidence="2 3" key="1">
    <citation type="submission" date="2019-10" db="EMBL/GenBank/DDBJ databases">
        <title>Rubrobacter sp nov SCSIO 52090 isolated from a deep-sea sediment in the South China Sea.</title>
        <authorList>
            <person name="Chen R.W."/>
        </authorList>
    </citation>
    <scope>NUCLEOTIDE SEQUENCE [LARGE SCALE GENOMIC DNA]</scope>
    <source>
        <strain evidence="2 3">SCSIO 52909</strain>
    </source>
</reference>
<proteinExistence type="predicted"/>
<dbReference type="Proteomes" id="UP000501452">
    <property type="component" value="Chromosome"/>
</dbReference>
<organism evidence="2 3">
    <name type="scientific">Rubrobacter tropicus</name>
    <dbReference type="NCBI Taxonomy" id="2653851"/>
    <lineage>
        <taxon>Bacteria</taxon>
        <taxon>Bacillati</taxon>
        <taxon>Actinomycetota</taxon>
        <taxon>Rubrobacteria</taxon>
        <taxon>Rubrobacterales</taxon>
        <taxon>Rubrobacteraceae</taxon>
        <taxon>Rubrobacter</taxon>
    </lineage>
</organism>
<dbReference type="KEGG" id="rub:GBA63_20885"/>
<dbReference type="InterPro" id="IPR003018">
    <property type="entry name" value="GAF"/>
</dbReference>
<accession>A0A6G8QEA3</accession>
<dbReference type="EMBL" id="CP045119">
    <property type="protein sequence ID" value="QIN84826.1"/>
    <property type="molecule type" value="Genomic_DNA"/>
</dbReference>
<name>A0A6G8QEA3_9ACTN</name>
<gene>
    <name evidence="2" type="ORF">GBA63_20885</name>
</gene>
<evidence type="ECO:0000313" key="2">
    <source>
        <dbReference type="EMBL" id="QIN84826.1"/>
    </source>
</evidence>
<dbReference type="InterPro" id="IPR029016">
    <property type="entry name" value="GAF-like_dom_sf"/>
</dbReference>
<feature type="domain" description="GAF" evidence="1">
    <location>
        <begin position="85"/>
        <end position="208"/>
    </location>
</feature>
<sequence length="217" mass="23828">MHRLPTQCPQARRAGESLVACFTGTYASRMPDRTWAGHLNYRGPPVIIWLHDHRRVERQMSEKTGLSQDLKAEVEGLVASDAPDEEVLNEAVRRVHDAHPLWDWSGIYLMKGGVLVLGPRTAPADHDRIEVGDGVCGTAVSEDKNQVVEDVREVENYLACSIHTRSEIVVLIRHEGEIVGEFDIDSDTVGAFSSADEALLEELGEVIAPRVASLAGA</sequence>
<protein>
    <submittedName>
        <fullName evidence="2">GAF domain-containing protein</fullName>
    </submittedName>
</protein>
<evidence type="ECO:0000259" key="1">
    <source>
        <dbReference type="Pfam" id="PF01590"/>
    </source>
</evidence>
<dbReference type="Gene3D" id="3.30.450.40">
    <property type="match status" value="1"/>
</dbReference>
<dbReference type="SUPFAM" id="SSF55781">
    <property type="entry name" value="GAF domain-like"/>
    <property type="match status" value="1"/>
</dbReference>
<dbReference type="AlphaFoldDB" id="A0A6G8QEA3"/>
<keyword evidence="3" id="KW-1185">Reference proteome</keyword>